<gene>
    <name evidence="1" type="ORF">TQ39_05865</name>
</gene>
<dbReference type="AlphaFoldDB" id="A0A0D8J0E7"/>
<evidence type="ECO:0000313" key="2">
    <source>
        <dbReference type="Proteomes" id="UP000032483"/>
    </source>
</evidence>
<sequence>MLQLDFHLPEFGNLVKDLGLEEGGRAQQHLVKNVARRITKYVPKRTYSSIENAIAQGQEPANGRIVIRGPHIKYLYFGKVMAGRKPKHVTNKDIRYTTTFNRLAGPFWLERLMAAEKDRIIEDERRNILGGP</sequence>
<name>A0A0D8J0E7_9FIRM</name>
<protein>
    <recommendedName>
        <fullName evidence="3">HK97 gp10 family phage protein</fullName>
    </recommendedName>
</protein>
<proteinExistence type="predicted"/>
<accession>A0A0D8J0E7</accession>
<keyword evidence="2" id="KW-1185">Reference proteome</keyword>
<comment type="caution">
    <text evidence="1">The sequence shown here is derived from an EMBL/GenBank/DDBJ whole genome shotgun (WGS) entry which is preliminary data.</text>
</comment>
<evidence type="ECO:0008006" key="3">
    <source>
        <dbReference type="Google" id="ProtNLM"/>
    </source>
</evidence>
<evidence type="ECO:0000313" key="1">
    <source>
        <dbReference type="EMBL" id="KJF40440.1"/>
    </source>
</evidence>
<reference evidence="1" key="1">
    <citation type="submission" date="2015-02" db="EMBL/GenBank/DDBJ databases">
        <title>A novel member of the family Ruminococcaceae isolated from human feces.</title>
        <authorList>
            <person name="Shkoporov A.N."/>
            <person name="Chaplin A.V."/>
            <person name="Motuzova O.V."/>
            <person name="Kafarskaia L.I."/>
            <person name="Khokhlova E.V."/>
            <person name="Efimov B.A."/>
        </authorList>
    </citation>
    <scope>NUCLEOTIDE SEQUENCE [LARGE SCALE GENOMIC DNA]</scope>
    <source>
        <strain evidence="1">585-1</strain>
    </source>
</reference>
<organism evidence="1 2">
    <name type="scientific">Ruthenibacterium lactatiformans</name>
    <dbReference type="NCBI Taxonomy" id="1550024"/>
    <lineage>
        <taxon>Bacteria</taxon>
        <taxon>Bacillati</taxon>
        <taxon>Bacillota</taxon>
        <taxon>Clostridia</taxon>
        <taxon>Eubacteriales</taxon>
        <taxon>Oscillospiraceae</taxon>
        <taxon>Ruthenibacterium</taxon>
    </lineage>
</organism>
<dbReference type="EMBL" id="JXXK01000006">
    <property type="protein sequence ID" value="KJF40440.1"/>
    <property type="molecule type" value="Genomic_DNA"/>
</dbReference>
<dbReference type="Proteomes" id="UP000032483">
    <property type="component" value="Unassembled WGS sequence"/>
</dbReference>